<reference evidence="2" key="1">
    <citation type="submission" date="2021-02" db="EMBL/GenBank/DDBJ databases">
        <authorList>
            <person name="Nowell W R."/>
        </authorList>
    </citation>
    <scope>NUCLEOTIDE SEQUENCE</scope>
</reference>
<dbReference type="InterPro" id="IPR001810">
    <property type="entry name" value="F-box_dom"/>
</dbReference>
<sequence length="421" mass="49161">MNRTSTSLLDLPNEILLIILNNLNNMDVLYSLIGIGIERVDLLAQDKIFTNTLNFVSTDTDGICSINDSILDRFYIHILPKIHYNVKCLVESMTMERILLSGDYPNLNHLKIFKFNQDIVSHYFTVHNSNSLPNLKCFSLTIGVLTYEYDTQVIPLLRRMCNIEELTLYLCIEGRARFVDGTQLHNEILIYMARLHTFNFYIRTTAQIDHSVPYLSNEDIQKTFTNVGYEQADCILRYSNTAPLTVCHIFSLPFAFDRLEMVSNKFPNVIFNNVTFLWVQDSVPFNHEFFVRIAQSFPLLKSLRIVNFEPQTSKSAQLKSENNQSYSVVEYPYITTLEIMYVHTDYIEQLLDASKTRLPRLTVLKIKYYKLKTATENFTRDAMRLNCMNVQKLSIKEEEEEEEEEGSIIYPKDFYVYFPLL</sequence>
<dbReference type="PROSITE" id="PS50181">
    <property type="entry name" value="FBOX"/>
    <property type="match status" value="1"/>
</dbReference>
<name>A0A814FDK7_9BILA</name>
<dbReference type="AlphaFoldDB" id="A0A814FDK7"/>
<comment type="caution">
    <text evidence="2">The sequence shown here is derived from an EMBL/GenBank/DDBJ whole genome shotgun (WGS) entry which is preliminary data.</text>
</comment>
<keyword evidence="4" id="KW-1185">Reference proteome</keyword>
<evidence type="ECO:0000313" key="2">
    <source>
        <dbReference type="EMBL" id="CAF0981402.1"/>
    </source>
</evidence>
<evidence type="ECO:0000313" key="3">
    <source>
        <dbReference type="EMBL" id="CAF3753946.1"/>
    </source>
</evidence>
<dbReference type="SUPFAM" id="SSF52047">
    <property type="entry name" value="RNI-like"/>
    <property type="match status" value="1"/>
</dbReference>
<dbReference type="EMBL" id="CAJNOQ010002835">
    <property type="protein sequence ID" value="CAF0981402.1"/>
    <property type="molecule type" value="Genomic_DNA"/>
</dbReference>
<protein>
    <recommendedName>
        <fullName evidence="1">F-box domain-containing protein</fullName>
    </recommendedName>
</protein>
<feature type="domain" description="F-box" evidence="1">
    <location>
        <begin position="5"/>
        <end position="52"/>
    </location>
</feature>
<dbReference type="Proteomes" id="UP000663829">
    <property type="component" value="Unassembled WGS sequence"/>
</dbReference>
<gene>
    <name evidence="2" type="ORF">GPM918_LOCUS12768</name>
    <name evidence="3" type="ORF">SRO942_LOCUS12768</name>
</gene>
<accession>A0A814FDK7</accession>
<dbReference type="EMBL" id="CAJOBC010002835">
    <property type="protein sequence ID" value="CAF3753946.1"/>
    <property type="molecule type" value="Genomic_DNA"/>
</dbReference>
<evidence type="ECO:0000313" key="4">
    <source>
        <dbReference type="Proteomes" id="UP000663829"/>
    </source>
</evidence>
<organism evidence="2 4">
    <name type="scientific">Didymodactylos carnosus</name>
    <dbReference type="NCBI Taxonomy" id="1234261"/>
    <lineage>
        <taxon>Eukaryota</taxon>
        <taxon>Metazoa</taxon>
        <taxon>Spiralia</taxon>
        <taxon>Gnathifera</taxon>
        <taxon>Rotifera</taxon>
        <taxon>Eurotatoria</taxon>
        <taxon>Bdelloidea</taxon>
        <taxon>Philodinida</taxon>
        <taxon>Philodinidae</taxon>
        <taxon>Didymodactylos</taxon>
    </lineage>
</organism>
<proteinExistence type="predicted"/>
<evidence type="ECO:0000259" key="1">
    <source>
        <dbReference type="PROSITE" id="PS50181"/>
    </source>
</evidence>
<dbReference type="OrthoDB" id="10038914at2759"/>
<dbReference type="Proteomes" id="UP000681722">
    <property type="component" value="Unassembled WGS sequence"/>
</dbReference>